<name>A0A194XTR1_MOLSC</name>
<dbReference type="Proteomes" id="UP000070700">
    <property type="component" value="Unassembled WGS sequence"/>
</dbReference>
<dbReference type="InterPro" id="IPR045518">
    <property type="entry name" value="2EXR"/>
</dbReference>
<gene>
    <name evidence="2" type="ORF">LY89DRAFT_679901</name>
</gene>
<accession>A0A194XTR1</accession>
<dbReference type="PANTHER" id="PTHR35910">
    <property type="entry name" value="2EXR DOMAIN-CONTAINING PROTEIN"/>
    <property type="match status" value="1"/>
</dbReference>
<evidence type="ECO:0000313" key="3">
    <source>
        <dbReference type="Proteomes" id="UP000070700"/>
    </source>
</evidence>
<dbReference type="OrthoDB" id="3562568at2759"/>
<proteinExistence type="predicted"/>
<organism evidence="2 3">
    <name type="scientific">Mollisia scopiformis</name>
    <name type="common">Conifer needle endophyte fungus</name>
    <name type="synonym">Phialocephala scopiformis</name>
    <dbReference type="NCBI Taxonomy" id="149040"/>
    <lineage>
        <taxon>Eukaryota</taxon>
        <taxon>Fungi</taxon>
        <taxon>Dikarya</taxon>
        <taxon>Ascomycota</taxon>
        <taxon>Pezizomycotina</taxon>
        <taxon>Leotiomycetes</taxon>
        <taxon>Helotiales</taxon>
        <taxon>Mollisiaceae</taxon>
        <taxon>Mollisia</taxon>
    </lineage>
</organism>
<dbReference type="Pfam" id="PF20150">
    <property type="entry name" value="2EXR"/>
    <property type="match status" value="1"/>
</dbReference>
<protein>
    <recommendedName>
        <fullName evidence="1">2EXR domain-containing protein</fullName>
    </recommendedName>
</protein>
<dbReference type="InParanoid" id="A0A194XTR1"/>
<dbReference type="AlphaFoldDB" id="A0A194XTR1"/>
<feature type="domain" description="2EXR" evidence="1">
    <location>
        <begin position="4"/>
        <end position="72"/>
    </location>
</feature>
<dbReference type="EMBL" id="KQ947405">
    <property type="protein sequence ID" value="KUJ23087.1"/>
    <property type="molecule type" value="Genomic_DNA"/>
</dbReference>
<keyword evidence="3" id="KW-1185">Reference proteome</keyword>
<dbReference type="RefSeq" id="XP_018077442.1">
    <property type="nucleotide sequence ID" value="XM_018213965.1"/>
</dbReference>
<sequence>MDSFTLFPQLLPELRLLIWKYALLHPRLILIYKHATRTTPPHTHVRRTVISPLLSASRESRREALKHYIQPSLLPTTPTLFPPLNTQLPFPVGPGTDILYISGHDRPPRRRTPVTWTLTHLLSELDSCSPSFAPVRHLAIDLALLLYTPFSITPKFHIPYGIWKFVICDLRILETLIVVRSCGNCEEEKWGVDQVEGKLEQARRRFLDFWEGMRDGDDEEGGVAQEIERLSGWKMPFVEVLELEELVARCWV</sequence>
<dbReference type="PANTHER" id="PTHR35910:SF6">
    <property type="entry name" value="2EXR DOMAIN-CONTAINING PROTEIN"/>
    <property type="match status" value="1"/>
</dbReference>
<reference evidence="2 3" key="1">
    <citation type="submission" date="2015-10" db="EMBL/GenBank/DDBJ databases">
        <title>Full genome of DAOMC 229536 Phialocephala scopiformis, a fungal endophyte of spruce producing the potent anti-insectan compound rugulosin.</title>
        <authorList>
            <consortium name="DOE Joint Genome Institute"/>
            <person name="Walker A.K."/>
            <person name="Frasz S.L."/>
            <person name="Seifert K.A."/>
            <person name="Miller J.D."/>
            <person name="Mondo S.J."/>
            <person name="Labutti K."/>
            <person name="Lipzen A."/>
            <person name="Dockter R."/>
            <person name="Kennedy M."/>
            <person name="Grigoriev I.V."/>
            <person name="Spatafora J.W."/>
        </authorList>
    </citation>
    <scope>NUCLEOTIDE SEQUENCE [LARGE SCALE GENOMIC DNA]</scope>
    <source>
        <strain evidence="2 3">CBS 120377</strain>
    </source>
</reference>
<evidence type="ECO:0000313" key="2">
    <source>
        <dbReference type="EMBL" id="KUJ23087.1"/>
    </source>
</evidence>
<dbReference type="GeneID" id="28823691"/>
<evidence type="ECO:0000259" key="1">
    <source>
        <dbReference type="Pfam" id="PF20150"/>
    </source>
</evidence>
<dbReference type="KEGG" id="psco:LY89DRAFT_679901"/>